<keyword evidence="2" id="KW-0732">Signal</keyword>
<feature type="compositionally biased region" description="Low complexity" evidence="1">
    <location>
        <begin position="252"/>
        <end position="263"/>
    </location>
</feature>
<proteinExistence type="predicted"/>
<evidence type="ECO:0000256" key="1">
    <source>
        <dbReference type="SAM" id="MobiDB-lite"/>
    </source>
</evidence>
<keyword evidence="5" id="KW-1185">Reference proteome</keyword>
<feature type="region of interest" description="Disordered" evidence="1">
    <location>
        <begin position="141"/>
        <end position="171"/>
    </location>
</feature>
<reference evidence="5" key="1">
    <citation type="submission" date="2023-07" db="EMBL/GenBank/DDBJ databases">
        <title>Thauera sp. CAU 1555 isolated from sand of Yaerae Beach.</title>
        <authorList>
            <person name="Kim W."/>
        </authorList>
    </citation>
    <scope>NUCLEOTIDE SEQUENCE [LARGE SCALE GENOMIC DNA]</scope>
    <source>
        <strain evidence="5">CAU 1555</strain>
    </source>
</reference>
<organism evidence="4 5">
    <name type="scientific">Thauera sedimentorum</name>
    <dbReference type="NCBI Taxonomy" id="2767595"/>
    <lineage>
        <taxon>Bacteria</taxon>
        <taxon>Pseudomonadati</taxon>
        <taxon>Pseudomonadota</taxon>
        <taxon>Betaproteobacteria</taxon>
        <taxon>Rhodocyclales</taxon>
        <taxon>Zoogloeaceae</taxon>
        <taxon>Thauera</taxon>
    </lineage>
</organism>
<evidence type="ECO:0000259" key="3">
    <source>
        <dbReference type="Pfam" id="PF25800"/>
    </source>
</evidence>
<comment type="caution">
    <text evidence="4">The sequence shown here is derived from an EMBL/GenBank/DDBJ whole genome shotgun (WGS) entry which is preliminary data.</text>
</comment>
<name>A0ABR9BE56_9RHOO</name>
<feature type="chain" id="PRO_5046304907" description="FimV N-terminal domain-containing protein" evidence="2">
    <location>
        <begin position="31"/>
        <end position="631"/>
    </location>
</feature>
<feature type="compositionally biased region" description="Low complexity" evidence="1">
    <location>
        <begin position="233"/>
        <end position="244"/>
    </location>
</feature>
<dbReference type="InterPro" id="IPR057840">
    <property type="entry name" value="FimV_N"/>
</dbReference>
<accession>A0ABR9BE56</accession>
<evidence type="ECO:0000313" key="5">
    <source>
        <dbReference type="Proteomes" id="UP000603602"/>
    </source>
</evidence>
<sequence length="631" mass="67276">MTKTKNKLTPILLPLAAAFTLLPASPTVHAVALGEVLSLSALGEPLRVDLQLGAGRLEEAGECLRIAPGAADAGPWVTRARISTSSRGDKIITISAPTPVNEPVLRLGIDNVCASRLRREYTLLLPFPVALPTLQADAAAAPSPAAAKAQPSRTPSPAPQPAQAARHQTWTTAPGESLESLAAALYPHEPAIRERFVADAARANPTLFPDRDSRARALPPGTELLVPDPARVSAPATAGSGSPARTAERKPAQMTPAAPRRPAATPPPSAPREDRLVVDVAEDATADAPAGPRYDASADSGARERQLVAAIDRSIQAQVDLLERIRELERIQAELIDRANRLDAAMPAQATPAPPAQQPAAPAIEANVPASTAPRSDWPLYLALFAGIVAAILGLQALDRRRRDAAAARAASLSTTTQPAAGVWPEEARAASGLEPSRGAIQLDRPPTEEAPPTPSYEWAAPSVAPIAVEDENIEEHESAVELAEIMMSFGRVQGAAETLAEFIRGNPQQAVQPWLKLLDVYRAAGMRAEFDGLSRQLNKTFNVKTVTWDNYDEARLATHHVEDMPHVVDTLVRTWRTVECQAYLEKLLRDNREGTRQGFPLSVVDELLMLASVLEVQLGRYRAPGADAAG</sequence>
<dbReference type="Proteomes" id="UP000603602">
    <property type="component" value="Unassembled WGS sequence"/>
</dbReference>
<feature type="compositionally biased region" description="Low complexity" evidence="1">
    <location>
        <begin position="141"/>
        <end position="153"/>
    </location>
</feature>
<gene>
    <name evidence="4" type="ORF">IFO67_16580</name>
</gene>
<feature type="region of interest" description="Disordered" evidence="1">
    <location>
        <begin position="429"/>
        <end position="458"/>
    </location>
</feature>
<evidence type="ECO:0000313" key="4">
    <source>
        <dbReference type="EMBL" id="MBD8504507.1"/>
    </source>
</evidence>
<dbReference type="EMBL" id="JACYTO010000002">
    <property type="protein sequence ID" value="MBD8504507.1"/>
    <property type="molecule type" value="Genomic_DNA"/>
</dbReference>
<evidence type="ECO:0000256" key="2">
    <source>
        <dbReference type="SAM" id="SignalP"/>
    </source>
</evidence>
<feature type="domain" description="FimV N-terminal" evidence="3">
    <location>
        <begin position="32"/>
        <end position="125"/>
    </location>
</feature>
<dbReference type="RefSeq" id="WP_187719244.1">
    <property type="nucleotide sequence ID" value="NZ_JACTAH010000002.1"/>
</dbReference>
<feature type="signal peptide" evidence="2">
    <location>
        <begin position="1"/>
        <end position="30"/>
    </location>
</feature>
<protein>
    <recommendedName>
        <fullName evidence="3">FimV N-terminal domain-containing protein</fullName>
    </recommendedName>
</protein>
<feature type="region of interest" description="Disordered" evidence="1">
    <location>
        <begin position="206"/>
        <end position="274"/>
    </location>
</feature>
<dbReference type="Pfam" id="PF25800">
    <property type="entry name" value="FimV_N"/>
    <property type="match status" value="1"/>
</dbReference>